<name>A0A7X0RF24_9ACTN</name>
<accession>A0A7X0RF24</accession>
<evidence type="ECO:0000313" key="2">
    <source>
        <dbReference type="EMBL" id="MBB6627138.1"/>
    </source>
</evidence>
<keyword evidence="3" id="KW-1185">Reference proteome</keyword>
<comment type="caution">
    <text evidence="2">The sequence shown here is derived from an EMBL/GenBank/DDBJ whole genome shotgun (WGS) entry which is preliminary data.</text>
</comment>
<dbReference type="RefSeq" id="WP_185252330.1">
    <property type="nucleotide sequence ID" value="NZ_JACKXE010000001.1"/>
</dbReference>
<feature type="compositionally biased region" description="Low complexity" evidence="1">
    <location>
        <begin position="36"/>
        <end position="48"/>
    </location>
</feature>
<dbReference type="AlphaFoldDB" id="A0A7X0RF24"/>
<evidence type="ECO:0000313" key="3">
    <source>
        <dbReference type="Proteomes" id="UP000523955"/>
    </source>
</evidence>
<sequence length="232" mass="25314">MTEVRTSYWRTTDDEDAASSAISDGAPTDDSDGDDTVTPGTDAAAAPEADAEPEPEVTKEEAEAAWAPEARRILTRVAGAYQSLIEYAELAAEIQESSGIHTRRQVRSWIVPVLDEVARLNHEHGEPMMTSLVVHKADGTVGTSYDLALSLAGIDPIEDPLAREKHASQSRLDCYQWADANVPSGGGRPEMSPRFQQIQARQRKERRDAEQPNICPHCFMAIPPTGRCDNCG</sequence>
<proteinExistence type="predicted"/>
<feature type="region of interest" description="Disordered" evidence="1">
    <location>
        <begin position="1"/>
        <end position="64"/>
    </location>
</feature>
<evidence type="ECO:0000256" key="1">
    <source>
        <dbReference type="SAM" id="MobiDB-lite"/>
    </source>
</evidence>
<reference evidence="2 3" key="1">
    <citation type="submission" date="2020-08" db="EMBL/GenBank/DDBJ databases">
        <authorList>
            <person name="Seo M.-J."/>
        </authorList>
    </citation>
    <scope>NUCLEOTIDE SEQUENCE [LARGE SCALE GENOMIC DNA]</scope>
    <source>
        <strain evidence="2 3">KIGAM211</strain>
    </source>
</reference>
<dbReference type="EMBL" id="JACKXE010000001">
    <property type="protein sequence ID" value="MBB6627138.1"/>
    <property type="molecule type" value="Genomic_DNA"/>
</dbReference>
<gene>
    <name evidence="2" type="ORF">H5V45_07370</name>
</gene>
<dbReference type="Proteomes" id="UP000523955">
    <property type="component" value="Unassembled WGS sequence"/>
</dbReference>
<protein>
    <submittedName>
        <fullName evidence="2">Uncharacterized protein</fullName>
    </submittedName>
</protein>
<organism evidence="2 3">
    <name type="scientific">Nocardioides luti</name>
    <dbReference type="NCBI Taxonomy" id="2761101"/>
    <lineage>
        <taxon>Bacteria</taxon>
        <taxon>Bacillati</taxon>
        <taxon>Actinomycetota</taxon>
        <taxon>Actinomycetes</taxon>
        <taxon>Propionibacteriales</taxon>
        <taxon>Nocardioidaceae</taxon>
        <taxon>Nocardioides</taxon>
    </lineage>
</organism>
<feature type="compositionally biased region" description="Polar residues" evidence="1">
    <location>
        <begin position="1"/>
        <end position="10"/>
    </location>
</feature>